<feature type="signal peptide" evidence="1">
    <location>
        <begin position="1"/>
        <end position="26"/>
    </location>
</feature>
<proteinExistence type="predicted"/>
<evidence type="ECO:0000313" key="2">
    <source>
        <dbReference type="EMBL" id="MBH8565962.1"/>
    </source>
</evidence>
<dbReference type="RefSeq" id="WP_198127743.1">
    <property type="nucleotide sequence ID" value="NZ_JAECZC010000080.1"/>
</dbReference>
<keyword evidence="1" id="KW-0732">Signal</keyword>
<dbReference type="Proteomes" id="UP000632766">
    <property type="component" value="Unassembled WGS sequence"/>
</dbReference>
<evidence type="ECO:0000256" key="1">
    <source>
        <dbReference type="SAM" id="SignalP"/>
    </source>
</evidence>
<evidence type="ECO:0000313" key="3">
    <source>
        <dbReference type="Proteomes" id="UP000632766"/>
    </source>
</evidence>
<feature type="chain" id="PRO_5035145472" evidence="1">
    <location>
        <begin position="27"/>
        <end position="192"/>
    </location>
</feature>
<protein>
    <submittedName>
        <fullName evidence="2">Uncharacterized protein</fullName>
    </submittedName>
</protein>
<organism evidence="2 3">
    <name type="scientific">Amazonocrinis nigriterrae CENA67</name>
    <dbReference type="NCBI Taxonomy" id="2794033"/>
    <lineage>
        <taxon>Bacteria</taxon>
        <taxon>Bacillati</taxon>
        <taxon>Cyanobacteriota</taxon>
        <taxon>Cyanophyceae</taxon>
        <taxon>Nostocales</taxon>
        <taxon>Nostocaceae</taxon>
        <taxon>Amazonocrinis</taxon>
        <taxon>Amazonocrinis nigriterrae</taxon>
    </lineage>
</organism>
<reference evidence="2 3" key="1">
    <citation type="journal article" date="2021" name="Int. J. Syst. Evol. Microbiol.">
        <title>Amazonocrinis nigriterrae gen. nov., sp. nov., Atlanticothrix silvestris gen. nov., sp. nov. and Dendronalium phyllosphericum gen. nov., sp. nov., nostocacean cyanobacteria from Brazilian environments.</title>
        <authorList>
            <person name="Alvarenga D.O."/>
            <person name="Andreote A.P.D."/>
            <person name="Branco L.H.Z."/>
            <person name="Delbaje E."/>
            <person name="Cruz R.B."/>
            <person name="Varani A.M."/>
            <person name="Fiore M.F."/>
        </authorList>
    </citation>
    <scope>NUCLEOTIDE SEQUENCE [LARGE SCALE GENOMIC DNA]</scope>
    <source>
        <strain evidence="2 3">CENA67</strain>
    </source>
</reference>
<name>A0A8J7HUG2_9NOST</name>
<dbReference type="AlphaFoldDB" id="A0A8J7HUG2"/>
<keyword evidence="3" id="KW-1185">Reference proteome</keyword>
<sequence>MKIKTVLLSAALASVTFVATSNIVQAQDCPRNLVVPASVQTRTIRQEKFGYSFKIPNNYRTMVRQGNVLLIFDPNSFAEAQCLIKNQAPTELPKSISIYVKSVNSQNQSLTNLIKKDDPTAEKFENIKVANRAAITYISSTLGVNQNVSLFTPDRKYIITISAPFNFKEGRPTTIFNKKVFDQVLSSLTFVR</sequence>
<accession>A0A8J7HUG2</accession>
<gene>
    <name evidence="2" type="ORF">I8748_27995</name>
</gene>
<dbReference type="EMBL" id="JAECZC010000080">
    <property type="protein sequence ID" value="MBH8565962.1"/>
    <property type="molecule type" value="Genomic_DNA"/>
</dbReference>
<comment type="caution">
    <text evidence="2">The sequence shown here is derived from an EMBL/GenBank/DDBJ whole genome shotgun (WGS) entry which is preliminary data.</text>
</comment>